<organism evidence="2">
    <name type="scientific">Picea glauca</name>
    <name type="common">White spruce</name>
    <name type="synonym">Pinus glauca</name>
    <dbReference type="NCBI Taxonomy" id="3330"/>
    <lineage>
        <taxon>Eukaryota</taxon>
        <taxon>Viridiplantae</taxon>
        <taxon>Streptophyta</taxon>
        <taxon>Embryophyta</taxon>
        <taxon>Tracheophyta</taxon>
        <taxon>Spermatophyta</taxon>
        <taxon>Pinopsida</taxon>
        <taxon>Pinidae</taxon>
        <taxon>Conifers I</taxon>
        <taxon>Pinales</taxon>
        <taxon>Pinaceae</taxon>
        <taxon>Picea</taxon>
    </lineage>
</organism>
<dbReference type="EMBL" id="LKAM01000002">
    <property type="protein sequence ID" value="KUM49505.1"/>
    <property type="molecule type" value="Genomic_DNA"/>
</dbReference>
<name>A0A117NI81_PICGL</name>
<accession>A0A117NI81</accession>
<comment type="caution">
    <text evidence="2">The sequence shown here is derived from an EMBL/GenBank/DDBJ whole genome shotgun (WGS) entry which is preliminary data.</text>
</comment>
<evidence type="ECO:0000256" key="1">
    <source>
        <dbReference type="SAM" id="MobiDB-lite"/>
    </source>
</evidence>
<protein>
    <submittedName>
        <fullName evidence="2">Uncharacterized protein</fullName>
    </submittedName>
</protein>
<evidence type="ECO:0000313" key="2">
    <source>
        <dbReference type="EMBL" id="KUM49505.1"/>
    </source>
</evidence>
<geneLocation type="mitochondrion" evidence="2"/>
<dbReference type="AlphaFoldDB" id="A0A117NI81"/>
<feature type="compositionally biased region" description="Polar residues" evidence="1">
    <location>
        <begin position="37"/>
        <end position="46"/>
    </location>
</feature>
<proteinExistence type="predicted"/>
<sequence length="57" mass="6129">MPSARPQKLHKIFIDIPFRSNASCFLNRYSSVAISTPAPTCTTGNGPTKVPAPGRLD</sequence>
<reference evidence="2" key="1">
    <citation type="journal article" date="2015" name="Genome Biol. Evol.">
        <title>Organellar Genomes of White Spruce (Picea glauca): Assembly and Annotation.</title>
        <authorList>
            <person name="Jackman S.D."/>
            <person name="Warren R.L."/>
            <person name="Gibb E.A."/>
            <person name="Vandervalk B.P."/>
            <person name="Mohamadi H."/>
            <person name="Chu J."/>
            <person name="Raymond A."/>
            <person name="Pleasance S."/>
            <person name="Coope R."/>
            <person name="Wildung M.R."/>
            <person name="Ritland C.E."/>
            <person name="Bousquet J."/>
            <person name="Jones S.J."/>
            <person name="Bohlmann J."/>
            <person name="Birol I."/>
        </authorList>
    </citation>
    <scope>NUCLEOTIDE SEQUENCE [LARGE SCALE GENOMIC DNA]</scope>
    <source>
        <tissue evidence="2">Flushing bud</tissue>
    </source>
</reference>
<keyword evidence="2" id="KW-0496">Mitochondrion</keyword>
<feature type="region of interest" description="Disordered" evidence="1">
    <location>
        <begin position="37"/>
        <end position="57"/>
    </location>
</feature>
<gene>
    <name evidence="2" type="ORF">ABT39_MTgene2729</name>
</gene>